<reference evidence="3" key="1">
    <citation type="submission" date="2016-10" db="EMBL/GenBank/DDBJ databases">
        <authorList>
            <person name="Varghese N."/>
            <person name="Submissions S."/>
        </authorList>
    </citation>
    <scope>NUCLEOTIDE SEQUENCE [LARGE SCALE GENOMIC DNA]</scope>
    <source>
        <strain evidence="3">DSM 1565</strain>
    </source>
</reference>
<dbReference type="AlphaFoldDB" id="A0A1I7NVS2"/>
<dbReference type="Proteomes" id="UP000199423">
    <property type="component" value="Unassembled WGS sequence"/>
</dbReference>
<gene>
    <name evidence="2" type="ORF">SAMN04488557_3841</name>
</gene>
<evidence type="ECO:0000313" key="3">
    <source>
        <dbReference type="Proteomes" id="UP000199423"/>
    </source>
</evidence>
<keyword evidence="1" id="KW-0812">Transmembrane</keyword>
<feature type="transmembrane region" description="Helical" evidence="1">
    <location>
        <begin position="270"/>
        <end position="297"/>
    </location>
</feature>
<feature type="transmembrane region" description="Helical" evidence="1">
    <location>
        <begin position="57"/>
        <end position="76"/>
    </location>
</feature>
<proteinExistence type="predicted"/>
<dbReference type="RefSeq" id="WP_092869349.1">
    <property type="nucleotide sequence ID" value="NZ_FPCH01000004.1"/>
</dbReference>
<dbReference type="EMBL" id="FPCH01000004">
    <property type="protein sequence ID" value="SFV38771.1"/>
    <property type="molecule type" value="Genomic_DNA"/>
</dbReference>
<dbReference type="OrthoDB" id="8480418at2"/>
<keyword evidence="1" id="KW-0472">Membrane</keyword>
<accession>A0A1I7NVS2</accession>
<protein>
    <recommendedName>
        <fullName evidence="4">Ferric reductase like transmembrane component</fullName>
    </recommendedName>
</protein>
<sequence>MKFVARRAANGSVGVRSPGSMRGVSGQAITAILIVAISGGLFWLVEIYTSALRDPRYLDGWLLAGGMSLQLFFHVATKTGRLSPKSIMRWRTFHIFVGYLLVAAFLSHSNFALPNSAFDWTLWTGFVLVTLSGLFGTYLAWSLKTKSRVDERIGYDRIPARVAELAQDVKAVVAMPDPSADAIALPAAPYDAWITDLYTNHLQDFFEGPRNFSSHLVASQRPLKRLIDEINHLAPYVDAQGQEKLSRIWNLVTEKDALDFARVHFGLTRAWLFVHVPVTYGLFVLSVLHVLVVYSYASGAL</sequence>
<evidence type="ECO:0000313" key="2">
    <source>
        <dbReference type="EMBL" id="SFV38771.1"/>
    </source>
</evidence>
<feature type="transmembrane region" description="Helical" evidence="1">
    <location>
        <begin position="120"/>
        <end position="141"/>
    </location>
</feature>
<name>A0A1I7NVS2_9HYPH</name>
<keyword evidence="1" id="KW-1133">Transmembrane helix</keyword>
<feature type="transmembrane region" description="Helical" evidence="1">
    <location>
        <begin position="88"/>
        <end position="108"/>
    </location>
</feature>
<evidence type="ECO:0008006" key="4">
    <source>
        <dbReference type="Google" id="ProtNLM"/>
    </source>
</evidence>
<dbReference type="STRING" id="51670.SAMN04488557_3841"/>
<organism evidence="2 3">
    <name type="scientific">Hyphomicrobium facile</name>
    <dbReference type="NCBI Taxonomy" id="51670"/>
    <lineage>
        <taxon>Bacteria</taxon>
        <taxon>Pseudomonadati</taxon>
        <taxon>Pseudomonadota</taxon>
        <taxon>Alphaproteobacteria</taxon>
        <taxon>Hyphomicrobiales</taxon>
        <taxon>Hyphomicrobiaceae</taxon>
        <taxon>Hyphomicrobium</taxon>
    </lineage>
</organism>
<evidence type="ECO:0000256" key="1">
    <source>
        <dbReference type="SAM" id="Phobius"/>
    </source>
</evidence>
<feature type="transmembrane region" description="Helical" evidence="1">
    <location>
        <begin position="24"/>
        <end position="45"/>
    </location>
</feature>
<keyword evidence="3" id="KW-1185">Reference proteome</keyword>